<dbReference type="Gene3D" id="3.40.50.2000">
    <property type="entry name" value="Glycogen Phosphorylase B"/>
    <property type="match status" value="2"/>
</dbReference>
<dbReference type="PANTHER" id="PTHR12526">
    <property type="entry name" value="GLYCOSYLTRANSFERASE"/>
    <property type="match status" value="1"/>
</dbReference>
<name>A0ABU9DD59_9PROT</name>
<accession>A0ABU9DD59</accession>
<proteinExistence type="inferred from homology"/>
<comment type="similarity">
    <text evidence="1">Belongs to the glycosyltransferase group 1 family. Glycosyltransferase 4 subfamily.</text>
</comment>
<dbReference type="InterPro" id="IPR001296">
    <property type="entry name" value="Glyco_trans_1"/>
</dbReference>
<evidence type="ECO:0000256" key="3">
    <source>
        <dbReference type="ARBA" id="ARBA00022679"/>
    </source>
</evidence>
<dbReference type="Proteomes" id="UP001446205">
    <property type="component" value="Unassembled WGS sequence"/>
</dbReference>
<keyword evidence="6" id="KW-1185">Reference proteome</keyword>
<dbReference type="EMBL" id="JBBPCO010000014">
    <property type="protein sequence ID" value="MEK8090660.1"/>
    <property type="molecule type" value="Genomic_DNA"/>
</dbReference>
<dbReference type="EC" id="2.4.-.-" evidence="5"/>
<comment type="caution">
    <text evidence="5">The sequence shown here is derived from an EMBL/GenBank/DDBJ whole genome shotgun (WGS) entry which is preliminary data.</text>
</comment>
<dbReference type="CDD" id="cd03801">
    <property type="entry name" value="GT4_PimA-like"/>
    <property type="match status" value="1"/>
</dbReference>
<protein>
    <submittedName>
        <fullName evidence="5">Glycosyltransferase family 4 protein</fullName>
        <ecNumber evidence="5">2.4.-.-</ecNumber>
    </submittedName>
</protein>
<evidence type="ECO:0000259" key="4">
    <source>
        <dbReference type="Pfam" id="PF00534"/>
    </source>
</evidence>
<dbReference type="Pfam" id="PF00534">
    <property type="entry name" value="Glycos_transf_1"/>
    <property type="match status" value="1"/>
</dbReference>
<keyword evidence="3 5" id="KW-0808">Transferase</keyword>
<organism evidence="5 6">
    <name type="scientific">Thermithiobacillus plumbiphilus</name>
    <dbReference type="NCBI Taxonomy" id="1729899"/>
    <lineage>
        <taxon>Bacteria</taxon>
        <taxon>Pseudomonadati</taxon>
        <taxon>Pseudomonadota</taxon>
        <taxon>Acidithiobacillia</taxon>
        <taxon>Acidithiobacillales</taxon>
        <taxon>Thermithiobacillaceae</taxon>
        <taxon>Thermithiobacillus</taxon>
    </lineage>
</organism>
<dbReference type="RefSeq" id="WP_341371715.1">
    <property type="nucleotide sequence ID" value="NZ_JBBPCO010000014.1"/>
</dbReference>
<dbReference type="PANTHER" id="PTHR12526:SF640">
    <property type="entry name" value="COLANIC ACID BIOSYNTHESIS GLYCOSYLTRANSFERASE WCAL-RELATED"/>
    <property type="match status" value="1"/>
</dbReference>
<keyword evidence="2 5" id="KW-0328">Glycosyltransferase</keyword>
<feature type="domain" description="Glycosyl transferase family 1" evidence="4">
    <location>
        <begin position="171"/>
        <end position="330"/>
    </location>
</feature>
<evidence type="ECO:0000256" key="2">
    <source>
        <dbReference type="ARBA" id="ARBA00022676"/>
    </source>
</evidence>
<evidence type="ECO:0000313" key="5">
    <source>
        <dbReference type="EMBL" id="MEK8090660.1"/>
    </source>
</evidence>
<gene>
    <name evidence="5" type="ORF">WOB96_12950</name>
</gene>
<evidence type="ECO:0000313" key="6">
    <source>
        <dbReference type="Proteomes" id="UP001446205"/>
    </source>
</evidence>
<dbReference type="GO" id="GO:0016757">
    <property type="term" value="F:glycosyltransferase activity"/>
    <property type="evidence" value="ECO:0007669"/>
    <property type="project" value="UniProtKB-KW"/>
</dbReference>
<evidence type="ECO:0000256" key="1">
    <source>
        <dbReference type="ARBA" id="ARBA00009481"/>
    </source>
</evidence>
<reference evidence="5 6" key="1">
    <citation type="submission" date="2024-04" db="EMBL/GenBank/DDBJ databases">
        <authorList>
            <person name="Abashina T."/>
            <person name="Shaikin A."/>
        </authorList>
    </citation>
    <scope>NUCLEOTIDE SEQUENCE [LARGE SCALE GENOMIC DNA]</scope>
    <source>
        <strain evidence="5 6">AAFK</strain>
    </source>
</reference>
<sequence length="363" mass="40054">MREKYVVMLGTAFETMGGVSAVVNVYREHGLFERWPVLYLPTHCDGSPVKKFTMAVKSLLRYTGLLLSGQVQMVHVHSASYASFWRKSIFMSLAFLAGRPVIFHLHGAEFDKFFSERCNDLSRRIVVYMLDNSACIAVLSTQWLRWMSSVTTNPNIVRIFNPVTQTSTLAESQISRKPWSLLFLGRLGQRKGIFDLLEVVSRLKADFPDLELLCGGDGDAEAVMRRAKVLGIQERIRLLGWVRGQEKQALLASAGVFVLPSYHEGLPMSVLEAMAAGLPVVSTRVGGIPDAVTSGKEGVLVEPGDVDALEAALRRLLSSPELAREMGEAGLRKVAAEFEADKVIPQIEALYRKFGVQPLLAGA</sequence>
<dbReference type="SUPFAM" id="SSF53756">
    <property type="entry name" value="UDP-Glycosyltransferase/glycogen phosphorylase"/>
    <property type="match status" value="1"/>
</dbReference>